<evidence type="ECO:0000313" key="2">
    <source>
        <dbReference type="EMBL" id="KAF0720438.1"/>
    </source>
</evidence>
<reference evidence="3 4" key="1">
    <citation type="submission" date="2019-03" db="EMBL/GenBank/DDBJ databases">
        <authorList>
            <person name="Gaulin E."/>
            <person name="Dumas B."/>
        </authorList>
    </citation>
    <scope>NUCLEOTIDE SEQUENCE [LARGE SCALE GENOMIC DNA]</scope>
    <source>
        <strain evidence="3">CBS 568.67</strain>
    </source>
</reference>
<name>A0A485K794_9STRA</name>
<keyword evidence="1" id="KW-0732">Signal</keyword>
<dbReference type="Gene3D" id="3.20.20.370">
    <property type="entry name" value="Glycoside hydrolase/deacetylase"/>
    <property type="match status" value="1"/>
</dbReference>
<dbReference type="OrthoDB" id="63557at2759"/>
<dbReference type="Proteomes" id="UP000332933">
    <property type="component" value="Unassembled WGS sequence"/>
</dbReference>
<proteinExistence type="predicted"/>
<organism evidence="3 4">
    <name type="scientific">Aphanomyces stellatus</name>
    <dbReference type="NCBI Taxonomy" id="120398"/>
    <lineage>
        <taxon>Eukaryota</taxon>
        <taxon>Sar</taxon>
        <taxon>Stramenopiles</taxon>
        <taxon>Oomycota</taxon>
        <taxon>Saprolegniomycetes</taxon>
        <taxon>Saprolegniales</taxon>
        <taxon>Verrucalvaceae</taxon>
        <taxon>Aphanomyces</taxon>
    </lineage>
</organism>
<dbReference type="AlphaFoldDB" id="A0A485K794"/>
<sequence>MFPVSALLLAIAATTQAYTPSCGALRAPKAGDTVYISIDDGPGSLGRPFLLDALDQLNSRTDADGTRVTPVAVSFFDCGYNFCGDNFRQGNCSTYAFENAQQLLARTIKAGHMVGAHTDTHFTDPTTYQCDYIKMIPPTQIQVEPKFAACGTDAASDFVRGALRIDQALRDPYLWGSSKAEVARQHQAIQNLWSFVRTPCTNAWRLPGVNKTIGLPSWLPAESAARLATIDQVSAGSLACRPPAFQGKPWHAIGWDAEWWLNPANSPEQEKCTVVANVLNTFENPAKAGPGNQSVVLLTHDWLFTDYDKAAIFQNVVAELQARGYALSSVDKYKY</sequence>
<dbReference type="EMBL" id="VJMH01000014">
    <property type="protein sequence ID" value="KAF0720438.1"/>
    <property type="molecule type" value="Genomic_DNA"/>
</dbReference>
<keyword evidence="4" id="KW-1185">Reference proteome</keyword>
<evidence type="ECO:0000313" key="3">
    <source>
        <dbReference type="EMBL" id="VFT77541.1"/>
    </source>
</evidence>
<evidence type="ECO:0000313" key="4">
    <source>
        <dbReference type="Proteomes" id="UP000332933"/>
    </source>
</evidence>
<dbReference type="SUPFAM" id="SSF88713">
    <property type="entry name" value="Glycoside hydrolase/deacetylase"/>
    <property type="match status" value="1"/>
</dbReference>
<reference evidence="2" key="2">
    <citation type="submission" date="2019-06" db="EMBL/GenBank/DDBJ databases">
        <title>Genomics analysis of Aphanomyces spp. identifies a new class of oomycete effector associated with host adaptation.</title>
        <authorList>
            <person name="Gaulin E."/>
        </authorList>
    </citation>
    <scope>NUCLEOTIDE SEQUENCE</scope>
    <source>
        <strain evidence="2">CBS 578.67</strain>
    </source>
</reference>
<feature type="chain" id="PRO_5036355350" evidence="1">
    <location>
        <begin position="18"/>
        <end position="335"/>
    </location>
</feature>
<dbReference type="GO" id="GO:0005975">
    <property type="term" value="P:carbohydrate metabolic process"/>
    <property type="evidence" value="ECO:0007669"/>
    <property type="project" value="InterPro"/>
</dbReference>
<gene>
    <name evidence="3" type="primary">Aste57867_315</name>
    <name evidence="2" type="ORF">As57867_000315</name>
    <name evidence="3" type="ORF">ASTE57867_315</name>
</gene>
<dbReference type="InterPro" id="IPR011330">
    <property type="entry name" value="Glyco_hydro/deAcase_b/a-brl"/>
</dbReference>
<protein>
    <submittedName>
        <fullName evidence="3">Aste57867_315 protein</fullName>
    </submittedName>
</protein>
<accession>A0A485K794</accession>
<evidence type="ECO:0000256" key="1">
    <source>
        <dbReference type="SAM" id="SignalP"/>
    </source>
</evidence>
<feature type="signal peptide" evidence="1">
    <location>
        <begin position="1"/>
        <end position="17"/>
    </location>
</feature>
<dbReference type="EMBL" id="CAADRA010000014">
    <property type="protein sequence ID" value="VFT77541.1"/>
    <property type="molecule type" value="Genomic_DNA"/>
</dbReference>